<feature type="transmembrane region" description="Helical" evidence="7">
    <location>
        <begin position="103"/>
        <end position="127"/>
    </location>
</feature>
<comment type="similarity">
    <text evidence="2 7">Belongs to the MlaE permease family.</text>
</comment>
<keyword evidence="4 7" id="KW-0812">Transmembrane</keyword>
<evidence type="ECO:0000256" key="4">
    <source>
        <dbReference type="ARBA" id="ARBA00022692"/>
    </source>
</evidence>
<gene>
    <name evidence="8" type="ORF">GXY80_12115</name>
</gene>
<dbReference type="AlphaFoldDB" id="A0A971M677"/>
<evidence type="ECO:0000256" key="2">
    <source>
        <dbReference type="ARBA" id="ARBA00007556"/>
    </source>
</evidence>
<evidence type="ECO:0000256" key="1">
    <source>
        <dbReference type="ARBA" id="ARBA00004141"/>
    </source>
</evidence>
<dbReference type="InterPro" id="IPR003453">
    <property type="entry name" value="ABC_MlaE_roteobac"/>
</dbReference>
<accession>A0A971M677</accession>
<organism evidence="8 9">
    <name type="scientific">Syntrophorhabdus aromaticivorans</name>
    <dbReference type="NCBI Taxonomy" id="328301"/>
    <lineage>
        <taxon>Bacteria</taxon>
        <taxon>Pseudomonadati</taxon>
        <taxon>Thermodesulfobacteriota</taxon>
        <taxon>Syntrophorhabdia</taxon>
        <taxon>Syntrophorhabdales</taxon>
        <taxon>Syntrophorhabdaceae</taxon>
        <taxon>Syntrophorhabdus</taxon>
    </lineage>
</organism>
<reference evidence="8" key="2">
    <citation type="submission" date="2020-01" db="EMBL/GenBank/DDBJ databases">
        <authorList>
            <person name="Campanaro S."/>
        </authorList>
    </citation>
    <scope>NUCLEOTIDE SEQUENCE</scope>
    <source>
        <strain evidence="8">AS06rmzACSIP_7</strain>
    </source>
</reference>
<dbReference type="EMBL" id="JAAYEE010000222">
    <property type="protein sequence ID" value="NLW36202.1"/>
    <property type="molecule type" value="Genomic_DNA"/>
</dbReference>
<sequence>MERKNPLTFFFNPVGRKTVRIVADLGAVLIFFVLAFVKIFQRKQIREITQQVFYIGAKSTGIVTLVALFTGMVLGLQLFYTLIKFGSEGVLGSAIALSLVRELGPVLTAIMITARAGSAMAAEIGILRISEQIDALYTMRIDPMRFIVSPKIAASIISFPLLTAFFDLVGILGGYLTGVVLLNVNGGAYIYRVQSSLNMSDVRGGFVKALVFGAIVSTICCYRGYFCHMGNGHHGAKAVSIATTSAVVLSCVMVLIADYVVTSFIM</sequence>
<dbReference type="NCBIfam" id="TIGR00056">
    <property type="entry name" value="MlaE family lipid ABC transporter permease subunit"/>
    <property type="match status" value="1"/>
</dbReference>
<evidence type="ECO:0000313" key="9">
    <source>
        <dbReference type="Proteomes" id="UP000777265"/>
    </source>
</evidence>
<evidence type="ECO:0000256" key="6">
    <source>
        <dbReference type="ARBA" id="ARBA00023136"/>
    </source>
</evidence>
<evidence type="ECO:0000256" key="7">
    <source>
        <dbReference type="RuleBase" id="RU362044"/>
    </source>
</evidence>
<dbReference type="PANTHER" id="PTHR30188">
    <property type="entry name" value="ABC TRANSPORTER PERMEASE PROTEIN-RELATED"/>
    <property type="match status" value="1"/>
</dbReference>
<feature type="transmembrane region" description="Helical" evidence="7">
    <location>
        <begin position="205"/>
        <end position="226"/>
    </location>
</feature>
<feature type="transmembrane region" description="Helical" evidence="7">
    <location>
        <begin position="172"/>
        <end position="193"/>
    </location>
</feature>
<feature type="transmembrane region" description="Helical" evidence="7">
    <location>
        <begin position="238"/>
        <end position="261"/>
    </location>
</feature>
<reference evidence="8" key="1">
    <citation type="journal article" date="2020" name="Biotechnol. Biofuels">
        <title>New insights from the biogas microbiome by comprehensive genome-resolved metagenomics of nearly 1600 species originating from multiple anaerobic digesters.</title>
        <authorList>
            <person name="Campanaro S."/>
            <person name="Treu L."/>
            <person name="Rodriguez-R L.M."/>
            <person name="Kovalovszki A."/>
            <person name="Ziels R.M."/>
            <person name="Maus I."/>
            <person name="Zhu X."/>
            <person name="Kougias P.G."/>
            <person name="Basile A."/>
            <person name="Luo G."/>
            <person name="Schluter A."/>
            <person name="Konstantinidis K.T."/>
            <person name="Angelidaki I."/>
        </authorList>
    </citation>
    <scope>NUCLEOTIDE SEQUENCE</scope>
    <source>
        <strain evidence="8">AS06rmzACSIP_7</strain>
    </source>
</reference>
<dbReference type="Proteomes" id="UP000777265">
    <property type="component" value="Unassembled WGS sequence"/>
</dbReference>
<dbReference type="Pfam" id="PF02405">
    <property type="entry name" value="MlaE"/>
    <property type="match status" value="1"/>
</dbReference>
<comment type="subcellular location">
    <subcellularLocation>
        <location evidence="1">Membrane</location>
        <topology evidence="1">Multi-pass membrane protein</topology>
    </subcellularLocation>
</comment>
<keyword evidence="3" id="KW-0813">Transport</keyword>
<feature type="transmembrane region" description="Helical" evidence="7">
    <location>
        <begin position="148"/>
        <end position="166"/>
    </location>
</feature>
<name>A0A971M677_9BACT</name>
<protein>
    <submittedName>
        <fullName evidence="8">ABC transporter permease</fullName>
    </submittedName>
</protein>
<evidence type="ECO:0000256" key="5">
    <source>
        <dbReference type="ARBA" id="ARBA00022989"/>
    </source>
</evidence>
<keyword evidence="6 7" id="KW-0472">Membrane</keyword>
<dbReference type="PANTHER" id="PTHR30188:SF4">
    <property type="entry name" value="PROTEIN TRIGALACTOSYLDIACYLGLYCEROL 1, CHLOROPLASTIC"/>
    <property type="match status" value="1"/>
</dbReference>
<dbReference type="GO" id="GO:0043190">
    <property type="term" value="C:ATP-binding cassette (ABC) transporter complex"/>
    <property type="evidence" value="ECO:0007669"/>
    <property type="project" value="InterPro"/>
</dbReference>
<comment type="caution">
    <text evidence="8">The sequence shown here is derived from an EMBL/GenBank/DDBJ whole genome shotgun (WGS) entry which is preliminary data.</text>
</comment>
<evidence type="ECO:0000256" key="3">
    <source>
        <dbReference type="ARBA" id="ARBA00022448"/>
    </source>
</evidence>
<feature type="transmembrane region" description="Helical" evidence="7">
    <location>
        <begin position="20"/>
        <end position="40"/>
    </location>
</feature>
<evidence type="ECO:0000313" key="8">
    <source>
        <dbReference type="EMBL" id="NLW36202.1"/>
    </source>
</evidence>
<proteinExistence type="inferred from homology"/>
<dbReference type="GO" id="GO:0005548">
    <property type="term" value="F:phospholipid transporter activity"/>
    <property type="evidence" value="ECO:0007669"/>
    <property type="project" value="TreeGrafter"/>
</dbReference>
<keyword evidence="5 7" id="KW-1133">Transmembrane helix</keyword>
<dbReference type="InterPro" id="IPR030802">
    <property type="entry name" value="Permease_MalE"/>
</dbReference>
<feature type="transmembrane region" description="Helical" evidence="7">
    <location>
        <begin position="61"/>
        <end position="83"/>
    </location>
</feature>